<dbReference type="AlphaFoldDB" id="A0A382VXZ9"/>
<feature type="non-terminal residue" evidence="1">
    <location>
        <position position="85"/>
    </location>
</feature>
<accession>A0A382VXZ9</accession>
<dbReference type="EMBL" id="UINC01155480">
    <property type="protein sequence ID" value="SVD51349.1"/>
    <property type="molecule type" value="Genomic_DNA"/>
</dbReference>
<proteinExistence type="predicted"/>
<sequence>MIRFGDLEMRNLIGLLLLGLFLSGCYTSSLVYVGPAATGVVHGKTAESLITTSVNYAVKKQTGKSPIEHVLTKQQIATYESKKKK</sequence>
<reference evidence="1" key="1">
    <citation type="submission" date="2018-05" db="EMBL/GenBank/DDBJ databases">
        <authorList>
            <person name="Lanie J.A."/>
            <person name="Ng W.-L."/>
            <person name="Kazmierczak K.M."/>
            <person name="Andrzejewski T.M."/>
            <person name="Davidsen T.M."/>
            <person name="Wayne K.J."/>
            <person name="Tettelin H."/>
            <person name="Glass J.I."/>
            <person name="Rusch D."/>
            <person name="Podicherti R."/>
            <person name="Tsui H.-C.T."/>
            <person name="Winkler M.E."/>
        </authorList>
    </citation>
    <scope>NUCLEOTIDE SEQUENCE</scope>
</reference>
<dbReference type="PROSITE" id="PS51257">
    <property type="entry name" value="PROKAR_LIPOPROTEIN"/>
    <property type="match status" value="1"/>
</dbReference>
<evidence type="ECO:0000313" key="1">
    <source>
        <dbReference type="EMBL" id="SVD51349.1"/>
    </source>
</evidence>
<name>A0A382VXZ9_9ZZZZ</name>
<organism evidence="1">
    <name type="scientific">marine metagenome</name>
    <dbReference type="NCBI Taxonomy" id="408172"/>
    <lineage>
        <taxon>unclassified sequences</taxon>
        <taxon>metagenomes</taxon>
        <taxon>ecological metagenomes</taxon>
    </lineage>
</organism>
<gene>
    <name evidence="1" type="ORF">METZ01_LOCUS404203</name>
</gene>
<protein>
    <submittedName>
        <fullName evidence="1">Uncharacterized protein</fullName>
    </submittedName>
</protein>